<dbReference type="Pfam" id="PF12728">
    <property type="entry name" value="HTH_17"/>
    <property type="match status" value="1"/>
</dbReference>
<comment type="caution">
    <text evidence="2">The sequence shown here is derived from an EMBL/GenBank/DDBJ whole genome shotgun (WGS) entry which is preliminary data.</text>
</comment>
<dbReference type="InterPro" id="IPR000551">
    <property type="entry name" value="MerR-type_HTH_dom"/>
</dbReference>
<proteinExistence type="predicted"/>
<organism evidence="2 3">
    <name type="scientific">Candidatus Woesebacteria bacterium RIFCSPHIGHO2_01_FULL_41_10</name>
    <dbReference type="NCBI Taxonomy" id="1802500"/>
    <lineage>
        <taxon>Bacteria</taxon>
        <taxon>Candidatus Woeseibacteriota</taxon>
    </lineage>
</organism>
<gene>
    <name evidence="2" type="ORF">A2801_01885</name>
</gene>
<dbReference type="AlphaFoldDB" id="A0A1F7YNS0"/>
<feature type="domain" description="HTH merR-type" evidence="1">
    <location>
        <begin position="7"/>
        <end position="60"/>
    </location>
</feature>
<name>A0A1F7YNS0_9BACT</name>
<dbReference type="Gene3D" id="1.10.1660.10">
    <property type="match status" value="1"/>
</dbReference>
<dbReference type="InterPro" id="IPR041657">
    <property type="entry name" value="HTH_17"/>
</dbReference>
<dbReference type="InterPro" id="IPR009061">
    <property type="entry name" value="DNA-bd_dom_put_sf"/>
</dbReference>
<reference evidence="2 3" key="1">
    <citation type="journal article" date="2016" name="Nat. Commun.">
        <title>Thousands of microbial genomes shed light on interconnected biogeochemical processes in an aquifer system.</title>
        <authorList>
            <person name="Anantharaman K."/>
            <person name="Brown C.T."/>
            <person name="Hug L.A."/>
            <person name="Sharon I."/>
            <person name="Castelle C.J."/>
            <person name="Probst A.J."/>
            <person name="Thomas B.C."/>
            <person name="Singh A."/>
            <person name="Wilkins M.J."/>
            <person name="Karaoz U."/>
            <person name="Brodie E.L."/>
            <person name="Williams K.H."/>
            <person name="Hubbard S.S."/>
            <person name="Banfield J.F."/>
        </authorList>
    </citation>
    <scope>NUCLEOTIDE SEQUENCE [LARGE SCALE GENOMIC DNA]</scope>
</reference>
<evidence type="ECO:0000259" key="1">
    <source>
        <dbReference type="PROSITE" id="PS50937"/>
    </source>
</evidence>
<dbReference type="EMBL" id="MGGM01000034">
    <property type="protein sequence ID" value="OGM28165.1"/>
    <property type="molecule type" value="Genomic_DNA"/>
</dbReference>
<dbReference type="Proteomes" id="UP000177263">
    <property type="component" value="Unassembled WGS sequence"/>
</dbReference>
<evidence type="ECO:0000313" key="3">
    <source>
        <dbReference type="Proteomes" id="UP000177263"/>
    </source>
</evidence>
<protein>
    <recommendedName>
        <fullName evidence="1">HTH merR-type domain-containing protein</fullName>
    </recommendedName>
</protein>
<evidence type="ECO:0000313" key="2">
    <source>
        <dbReference type="EMBL" id="OGM28165.1"/>
    </source>
</evidence>
<dbReference type="SUPFAM" id="SSF46955">
    <property type="entry name" value="Putative DNA-binding domain"/>
    <property type="match status" value="1"/>
</dbReference>
<accession>A0A1F7YNS0</accession>
<dbReference type="GO" id="GO:0006355">
    <property type="term" value="P:regulation of DNA-templated transcription"/>
    <property type="evidence" value="ECO:0007669"/>
    <property type="project" value="InterPro"/>
</dbReference>
<dbReference type="GO" id="GO:0003677">
    <property type="term" value="F:DNA binding"/>
    <property type="evidence" value="ECO:0007669"/>
    <property type="project" value="InterPro"/>
</dbReference>
<dbReference type="PROSITE" id="PS50937">
    <property type="entry name" value="HTH_MERR_2"/>
    <property type="match status" value="1"/>
</dbReference>
<sequence>MTKKVKLLRIREAAKILGVNPETMRRWDRDGSFKAIRIGKRGHRMYEESEILKRISEGKK</sequence>